<evidence type="ECO:0000313" key="2">
    <source>
        <dbReference type="EMBL" id="MFD2259698.1"/>
    </source>
</evidence>
<gene>
    <name evidence="2" type="ORF">ACFSMZ_07955</name>
</gene>
<dbReference type="RefSeq" id="WP_345098894.1">
    <property type="nucleotide sequence ID" value="NZ_BAABGS010000020.1"/>
</dbReference>
<dbReference type="Pfam" id="PF11306">
    <property type="entry name" value="DUF3108"/>
    <property type="match status" value="1"/>
</dbReference>
<keyword evidence="1" id="KW-0732">Signal</keyword>
<proteinExistence type="predicted"/>
<sequence length="251" mass="27197">MDFSKAILGLLALGATITGALAETQTQRVRYDVSVLGLPIARAVLESRINEAGFAISGSFASAGLARIFDKTDGTISVTGRFNGGESQPQDYTLSYVSGKKKQLTRIRFNGGKVANTVNEPPLRKHADWVELKEEHLVGVSDPLSALLLPAASREQVCNRTVRVYDGKARIDLVLQPAPPREQFSGAEVTCIAKFVPVGGYRPNHSTIKHLRDRAKIRIGFARLGNQRLYSPVEASIGTKIGPVHVRARPA</sequence>
<evidence type="ECO:0000256" key="1">
    <source>
        <dbReference type="SAM" id="SignalP"/>
    </source>
</evidence>
<dbReference type="InterPro" id="IPR021457">
    <property type="entry name" value="DUF3108"/>
</dbReference>
<comment type="caution">
    <text evidence="2">The sequence shown here is derived from an EMBL/GenBank/DDBJ whole genome shotgun (WGS) entry which is preliminary data.</text>
</comment>
<feature type="chain" id="PRO_5046480055" evidence="1">
    <location>
        <begin position="23"/>
        <end position="251"/>
    </location>
</feature>
<keyword evidence="3" id="KW-1185">Reference proteome</keyword>
<reference evidence="3" key="1">
    <citation type="journal article" date="2019" name="Int. J. Syst. Evol. Microbiol.">
        <title>The Global Catalogue of Microorganisms (GCM) 10K type strain sequencing project: providing services to taxonomists for standard genome sequencing and annotation.</title>
        <authorList>
            <consortium name="The Broad Institute Genomics Platform"/>
            <consortium name="The Broad Institute Genome Sequencing Center for Infectious Disease"/>
            <person name="Wu L."/>
            <person name="Ma J."/>
        </authorList>
    </citation>
    <scope>NUCLEOTIDE SEQUENCE [LARGE SCALE GENOMIC DNA]</scope>
    <source>
        <strain evidence="3">KCTC 23707</strain>
    </source>
</reference>
<feature type="signal peptide" evidence="1">
    <location>
        <begin position="1"/>
        <end position="22"/>
    </location>
</feature>
<protein>
    <submittedName>
        <fullName evidence="2">DUF3108 domain-containing protein</fullName>
    </submittedName>
</protein>
<evidence type="ECO:0000313" key="3">
    <source>
        <dbReference type="Proteomes" id="UP001597373"/>
    </source>
</evidence>
<name>A0ABW5DGN5_9HYPH</name>
<dbReference type="EMBL" id="JBHUIR010000021">
    <property type="protein sequence ID" value="MFD2259698.1"/>
    <property type="molecule type" value="Genomic_DNA"/>
</dbReference>
<accession>A0ABW5DGN5</accession>
<organism evidence="2 3">
    <name type="scientific">Chelativorans composti</name>
    <dbReference type="NCBI Taxonomy" id="768533"/>
    <lineage>
        <taxon>Bacteria</taxon>
        <taxon>Pseudomonadati</taxon>
        <taxon>Pseudomonadota</taxon>
        <taxon>Alphaproteobacteria</taxon>
        <taxon>Hyphomicrobiales</taxon>
        <taxon>Phyllobacteriaceae</taxon>
        <taxon>Chelativorans</taxon>
    </lineage>
</organism>
<dbReference type="Proteomes" id="UP001597373">
    <property type="component" value="Unassembled WGS sequence"/>
</dbReference>